<reference evidence="2 3" key="1">
    <citation type="journal article" date="2012" name="Appl. Environ. Microbiol.">
        <title>Short-read sequencing for genomic analysis of the brown rot fungus Fibroporia radiculosa.</title>
        <authorList>
            <person name="Tang J.D."/>
            <person name="Perkins A.D."/>
            <person name="Sonstegard T.S."/>
            <person name="Schroeder S.G."/>
            <person name="Burgess S.C."/>
            <person name="Diehl S.V."/>
        </authorList>
    </citation>
    <scope>NUCLEOTIDE SEQUENCE [LARGE SCALE GENOMIC DNA]</scope>
    <source>
        <strain evidence="2 3">TFFH 294</strain>
    </source>
</reference>
<proteinExistence type="predicted"/>
<name>J4H281_9APHY</name>
<evidence type="ECO:0000313" key="2">
    <source>
        <dbReference type="EMBL" id="CCM01064.1"/>
    </source>
</evidence>
<accession>J4H281</accession>
<dbReference type="Proteomes" id="UP000006352">
    <property type="component" value="Unassembled WGS sequence"/>
</dbReference>
<gene>
    <name evidence="2" type="ORF">FIBRA_03112</name>
</gene>
<dbReference type="HOGENOM" id="CLU_353022_0_0_1"/>
<dbReference type="InParanoid" id="J4H281"/>
<organism evidence="2 3">
    <name type="scientific">Fibroporia radiculosa</name>
    <dbReference type="NCBI Taxonomy" id="599839"/>
    <lineage>
        <taxon>Eukaryota</taxon>
        <taxon>Fungi</taxon>
        <taxon>Dikarya</taxon>
        <taxon>Basidiomycota</taxon>
        <taxon>Agaricomycotina</taxon>
        <taxon>Agaricomycetes</taxon>
        <taxon>Polyporales</taxon>
        <taxon>Fibroporiaceae</taxon>
        <taxon>Fibroporia</taxon>
    </lineage>
</organism>
<evidence type="ECO:0000313" key="3">
    <source>
        <dbReference type="Proteomes" id="UP000006352"/>
    </source>
</evidence>
<keyword evidence="3" id="KW-1185">Reference proteome</keyword>
<evidence type="ECO:0000256" key="1">
    <source>
        <dbReference type="SAM" id="MobiDB-lite"/>
    </source>
</evidence>
<dbReference type="AlphaFoldDB" id="J4H281"/>
<dbReference type="OrthoDB" id="2790890at2759"/>
<sequence>MGPERTPYIFGSGNPRHRAPPPRTPSLDAISTCDSPLPGMLHEGLVPRPEVRRRGMCGGNTDTQSLVSILKNARPKADLEHSIQLPIELWEKTIDYLADDWKDEVMYEAWMRELGRVCRRWHARCLFRAQERIEAKRMDKKRIYRLIDRLDEDLERRRIIKMVSIRFWNRRVDAFGTFAACMAQKLPQVERLALRECEWAAGQLHAQVFVHVILAFGSVTMLELFEVTFPSAVVFRQLVRALPLLSSLTCWSVGFEKPCDGVGQIWKRLPLRLDAANLKVSDDVVDFLALIGARLCHLTWHDHNLAKCSKLLLATAELLSSMYIELPYYASNEASMIDLTPAVSLRILSFTVELEDLARAARILSHASLPNLIEIEARLTSTSGAATSSSFIQDELDRVDKDCYAQIDQTLSGHQYLALKKFTFRLQCAIWRSKVMKRDDSVSGFDIEMRNRADSEMDALASKANVHPHEHSIQLPVELWENVIDYLADCWEVEYWNPEMRNRLLLELGRVCRVWYARCRRRILARLDVTRKKKEVYQLINTLNQDSQRCRAIEAISFHFGRTSVDMFGSFAVCMAQKLPRVERLTFWHCEWDTGQLHAQVFVHITLAFESVRTLVLDAVRFPSAVVFGRLVRALPRLSSLKCWNVFFERHGDVASRIWELHPLRLDDAEMVDSDDIVDFLVLIGARLRHLFWCTRSLDKCQELLPVTAESLSSMRVDLVRFFPTGGFPPDFPIDLTPAVNLHSLSIASDLGDLNRVAMILSRAFLPKLAEITIISTLHQTGTFSSSMIQNKLDEVDKGSYALLDQAFSSRQYPALKKVTFKLHCQTQRSEVMEVISEVSWGSHFAPNLPALHISGRLANTHSYPRSFVSVGVKEHT</sequence>
<dbReference type="EMBL" id="HE797015">
    <property type="protein sequence ID" value="CCM01064.1"/>
    <property type="molecule type" value="Genomic_DNA"/>
</dbReference>
<dbReference type="RefSeq" id="XP_012180347.1">
    <property type="nucleotide sequence ID" value="XM_012324957.1"/>
</dbReference>
<protein>
    <recommendedName>
        <fullName evidence="4">F-box domain-containing protein</fullName>
    </recommendedName>
</protein>
<feature type="region of interest" description="Disordered" evidence="1">
    <location>
        <begin position="1"/>
        <end position="28"/>
    </location>
</feature>
<evidence type="ECO:0008006" key="4">
    <source>
        <dbReference type="Google" id="ProtNLM"/>
    </source>
</evidence>
<dbReference type="GeneID" id="24095975"/>